<dbReference type="PROSITE" id="PS51767">
    <property type="entry name" value="PEPTIDASE_A1"/>
    <property type="match status" value="1"/>
</dbReference>
<evidence type="ECO:0000313" key="11">
    <source>
        <dbReference type="EMBL" id="GAA0184885.1"/>
    </source>
</evidence>
<sequence>MENPLITDYYFPSITILAIVSFLFISHEFPISEATRNKDDSFSIDLFHRDSPKSPLYDHTLSYSRRLINCLMRSFHRAHHISHHLQKHNLSYSSALIPDHGEYLLRILLGTPPIETWAIADTGSDLIWTQCKPCIKCFKQKYQLFNPIKSSTFKKISCNNGTCDTLERSSCDPSTKRCSYSVSYGDGSYSNGEIARETVRLSPKVAFQNITIGCAHQTRGTFGSSSSGVIGLGGGKSSLISQMGSRIRGKFSYCLVDFSKNLTSRMNFGMSAIMVHGKDVVTTPIATIQPSTFFFLTLEGISVGKKRLDLLSNQELKNSVQEGNTIIDSGTTLTLLPKELYYNVKSEIQRNIKKSTISDPEGVLDLCYPSLSEDKIPIITMHFKGADVELNNANTFVKIDENVTCLAFASSDSISIYGNIAQINFLVGYDLEKKTVSFKHTHCGA</sequence>
<reference evidence="11 12" key="1">
    <citation type="submission" date="2024-01" db="EMBL/GenBank/DDBJ databases">
        <title>The complete chloroplast genome sequence of Lithospermum erythrorhizon: insights into the phylogenetic relationship among Boraginaceae species and the maternal lineages of purple gromwells.</title>
        <authorList>
            <person name="Okada T."/>
            <person name="Watanabe K."/>
        </authorList>
    </citation>
    <scope>NUCLEOTIDE SEQUENCE [LARGE SCALE GENOMIC DNA]</scope>
</reference>
<dbReference type="AlphaFoldDB" id="A0AAV3RVJ0"/>
<evidence type="ECO:0000256" key="1">
    <source>
        <dbReference type="ARBA" id="ARBA00004613"/>
    </source>
</evidence>
<feature type="domain" description="Peptidase A1" evidence="10">
    <location>
        <begin position="103"/>
        <end position="439"/>
    </location>
</feature>
<keyword evidence="6" id="KW-0064">Aspartyl protease</keyword>
<dbReference type="EMBL" id="BAABME010012241">
    <property type="protein sequence ID" value="GAA0184885.1"/>
    <property type="molecule type" value="Genomic_DNA"/>
</dbReference>
<dbReference type="GO" id="GO:0004190">
    <property type="term" value="F:aspartic-type endopeptidase activity"/>
    <property type="evidence" value="ECO:0007669"/>
    <property type="project" value="UniProtKB-KW"/>
</dbReference>
<dbReference type="FunFam" id="2.40.70.10:FF:000016">
    <property type="entry name" value="Probable aspartic protease At2g35615"/>
    <property type="match status" value="1"/>
</dbReference>
<dbReference type="InterPro" id="IPR033121">
    <property type="entry name" value="PEPTIDASE_A1"/>
</dbReference>
<evidence type="ECO:0000256" key="8">
    <source>
        <dbReference type="ARBA" id="ARBA00023180"/>
    </source>
</evidence>
<comment type="subcellular location">
    <subcellularLocation>
        <location evidence="1">Secreted</location>
    </subcellularLocation>
</comment>
<dbReference type="Gene3D" id="2.40.70.10">
    <property type="entry name" value="Acid Proteases"/>
    <property type="match status" value="2"/>
</dbReference>
<evidence type="ECO:0000256" key="6">
    <source>
        <dbReference type="ARBA" id="ARBA00022750"/>
    </source>
</evidence>
<dbReference type="CDD" id="cd05476">
    <property type="entry name" value="pepsin_A_like_plant"/>
    <property type="match status" value="1"/>
</dbReference>
<keyword evidence="12" id="KW-1185">Reference proteome</keyword>
<dbReference type="GO" id="GO:0006508">
    <property type="term" value="P:proteolysis"/>
    <property type="evidence" value="ECO:0007669"/>
    <property type="project" value="UniProtKB-KW"/>
</dbReference>
<evidence type="ECO:0000256" key="3">
    <source>
        <dbReference type="ARBA" id="ARBA00022525"/>
    </source>
</evidence>
<dbReference type="PANTHER" id="PTHR47967">
    <property type="entry name" value="OS07G0603500 PROTEIN-RELATED"/>
    <property type="match status" value="1"/>
</dbReference>
<protein>
    <recommendedName>
        <fullName evidence="10">Peptidase A1 domain-containing protein</fullName>
    </recommendedName>
</protein>
<dbReference type="FunFam" id="2.40.70.10:FF:000050">
    <property type="entry name" value="Aspartic proteinase CDR1"/>
    <property type="match status" value="1"/>
</dbReference>
<gene>
    <name evidence="11" type="ORF">LIER_32173</name>
</gene>
<dbReference type="Proteomes" id="UP001454036">
    <property type="component" value="Unassembled WGS sequence"/>
</dbReference>
<keyword evidence="9" id="KW-0472">Membrane</keyword>
<dbReference type="InterPro" id="IPR021109">
    <property type="entry name" value="Peptidase_aspartic_dom_sf"/>
</dbReference>
<keyword evidence="7" id="KW-0378">Hydrolase</keyword>
<dbReference type="InterPro" id="IPR032861">
    <property type="entry name" value="TAXi_N"/>
</dbReference>
<dbReference type="PANTHER" id="PTHR47967:SF66">
    <property type="entry name" value="ASPARTIC PROTEINASE CDR1-RELATED"/>
    <property type="match status" value="1"/>
</dbReference>
<comment type="similarity">
    <text evidence="2">Belongs to the peptidase A1 family.</text>
</comment>
<dbReference type="InterPro" id="IPR051708">
    <property type="entry name" value="Plant_Aspart_Prot_A1"/>
</dbReference>
<comment type="caution">
    <text evidence="11">The sequence shown here is derived from an EMBL/GenBank/DDBJ whole genome shotgun (WGS) entry which is preliminary data.</text>
</comment>
<keyword evidence="8" id="KW-0325">Glycoprotein</keyword>
<evidence type="ECO:0000256" key="2">
    <source>
        <dbReference type="ARBA" id="ARBA00007447"/>
    </source>
</evidence>
<evidence type="ECO:0000259" key="10">
    <source>
        <dbReference type="PROSITE" id="PS51767"/>
    </source>
</evidence>
<organism evidence="11 12">
    <name type="scientific">Lithospermum erythrorhizon</name>
    <name type="common">Purple gromwell</name>
    <name type="synonym">Lithospermum officinale var. erythrorhizon</name>
    <dbReference type="NCBI Taxonomy" id="34254"/>
    <lineage>
        <taxon>Eukaryota</taxon>
        <taxon>Viridiplantae</taxon>
        <taxon>Streptophyta</taxon>
        <taxon>Embryophyta</taxon>
        <taxon>Tracheophyta</taxon>
        <taxon>Spermatophyta</taxon>
        <taxon>Magnoliopsida</taxon>
        <taxon>eudicotyledons</taxon>
        <taxon>Gunneridae</taxon>
        <taxon>Pentapetalae</taxon>
        <taxon>asterids</taxon>
        <taxon>lamiids</taxon>
        <taxon>Boraginales</taxon>
        <taxon>Boraginaceae</taxon>
        <taxon>Boraginoideae</taxon>
        <taxon>Lithospermeae</taxon>
        <taxon>Lithospermum</taxon>
    </lineage>
</organism>
<dbReference type="Pfam" id="PF14541">
    <property type="entry name" value="TAXi_C"/>
    <property type="match status" value="1"/>
</dbReference>
<evidence type="ECO:0000256" key="7">
    <source>
        <dbReference type="ARBA" id="ARBA00022801"/>
    </source>
</evidence>
<dbReference type="InterPro" id="IPR034161">
    <property type="entry name" value="Pepsin-like_plant"/>
</dbReference>
<keyword evidence="9" id="KW-1133">Transmembrane helix</keyword>
<proteinExistence type="inferred from homology"/>
<keyword evidence="4" id="KW-0645">Protease</keyword>
<accession>A0AAV3RVJ0</accession>
<keyword evidence="9" id="KW-0812">Transmembrane</keyword>
<dbReference type="Pfam" id="PF14543">
    <property type="entry name" value="TAXi_N"/>
    <property type="match status" value="1"/>
</dbReference>
<feature type="transmembrane region" description="Helical" evidence="9">
    <location>
        <begin position="9"/>
        <end position="27"/>
    </location>
</feature>
<name>A0AAV3RVJ0_LITER</name>
<dbReference type="SUPFAM" id="SSF50630">
    <property type="entry name" value="Acid proteases"/>
    <property type="match status" value="1"/>
</dbReference>
<evidence type="ECO:0000256" key="9">
    <source>
        <dbReference type="SAM" id="Phobius"/>
    </source>
</evidence>
<evidence type="ECO:0000313" key="12">
    <source>
        <dbReference type="Proteomes" id="UP001454036"/>
    </source>
</evidence>
<evidence type="ECO:0000256" key="5">
    <source>
        <dbReference type="ARBA" id="ARBA00022729"/>
    </source>
</evidence>
<keyword evidence="3" id="KW-0964">Secreted</keyword>
<dbReference type="InterPro" id="IPR032799">
    <property type="entry name" value="TAXi_C"/>
</dbReference>
<dbReference type="GO" id="GO:0005576">
    <property type="term" value="C:extracellular region"/>
    <property type="evidence" value="ECO:0007669"/>
    <property type="project" value="UniProtKB-SubCell"/>
</dbReference>
<keyword evidence="5" id="KW-0732">Signal</keyword>
<evidence type="ECO:0000256" key="4">
    <source>
        <dbReference type="ARBA" id="ARBA00022670"/>
    </source>
</evidence>